<evidence type="ECO:0000313" key="2">
    <source>
        <dbReference type="EMBL" id="GFH54153.1"/>
    </source>
</evidence>
<keyword evidence="3" id="KW-1185">Reference proteome</keyword>
<reference evidence="2 3" key="1">
    <citation type="journal article" date="2021" name="Sci. Rep.">
        <title>The genome of the diatom Chaetoceros tenuissimus carries an ancient integrated fragment of an extant virus.</title>
        <authorList>
            <person name="Hongo Y."/>
            <person name="Kimura K."/>
            <person name="Takaki Y."/>
            <person name="Yoshida Y."/>
            <person name="Baba S."/>
            <person name="Kobayashi G."/>
            <person name="Nagasaki K."/>
            <person name="Hano T."/>
            <person name="Tomaru Y."/>
        </authorList>
    </citation>
    <scope>NUCLEOTIDE SEQUENCE [LARGE SCALE GENOMIC DNA]</scope>
    <source>
        <strain evidence="2 3">NIES-3715</strain>
    </source>
</reference>
<accession>A0AAD3H8R0</accession>
<feature type="region of interest" description="Disordered" evidence="1">
    <location>
        <begin position="14"/>
        <end position="53"/>
    </location>
</feature>
<gene>
    <name evidence="2" type="ORF">CTEN210_10629</name>
</gene>
<proteinExistence type="predicted"/>
<feature type="compositionally biased region" description="Low complexity" evidence="1">
    <location>
        <begin position="42"/>
        <end position="53"/>
    </location>
</feature>
<dbReference type="Proteomes" id="UP001054902">
    <property type="component" value="Unassembled WGS sequence"/>
</dbReference>
<protein>
    <submittedName>
        <fullName evidence="2">Uncharacterized protein</fullName>
    </submittedName>
</protein>
<dbReference type="AlphaFoldDB" id="A0AAD3H8R0"/>
<dbReference type="EMBL" id="BLLK01000047">
    <property type="protein sequence ID" value="GFH54153.1"/>
    <property type="molecule type" value="Genomic_DNA"/>
</dbReference>
<feature type="compositionally biased region" description="Low complexity" evidence="1">
    <location>
        <begin position="20"/>
        <end position="34"/>
    </location>
</feature>
<comment type="caution">
    <text evidence="2">The sequence shown here is derived from an EMBL/GenBank/DDBJ whole genome shotgun (WGS) entry which is preliminary data.</text>
</comment>
<evidence type="ECO:0000256" key="1">
    <source>
        <dbReference type="SAM" id="MobiDB-lite"/>
    </source>
</evidence>
<sequence>MDFGSMLNKLKRDAAAVTASNGNSTSSSNRNGSINRKRAKVDSASASKSTSVSNAEFPKKKVQTIYLVTPPNVQTGGPEAMHQLCDKINSDEASNVSAFMLYVEDRMEKAKFVKNAKMIAAYEIYHNVRICKSLDDIDPSSSLVIWPECWTHLIDSLPLEESDETYQKCIWWLSVDNNNGKFRNWSRRDIIHLYQSEYAKNYIEKNLLKSKKSGEDMKTITSNQVLPMTEFIPMRQDPKQAEHLSLEHNIVFNPLKGIHYTDAIRKRSEAKFKFTAIGEKKRLSPSEVTTLLHQAKVYIDFGPHPGMDRLPREAAIANCIVITNKEGAAFYKEDVPILEKYKIAKFDVDTVHRLLKESIENYDEKKNDFDQYREWIASQEETMKSCVSRFIHHVSVSRS</sequence>
<organism evidence="2 3">
    <name type="scientific">Chaetoceros tenuissimus</name>
    <dbReference type="NCBI Taxonomy" id="426638"/>
    <lineage>
        <taxon>Eukaryota</taxon>
        <taxon>Sar</taxon>
        <taxon>Stramenopiles</taxon>
        <taxon>Ochrophyta</taxon>
        <taxon>Bacillariophyta</taxon>
        <taxon>Coscinodiscophyceae</taxon>
        <taxon>Chaetocerotophycidae</taxon>
        <taxon>Chaetocerotales</taxon>
        <taxon>Chaetocerotaceae</taxon>
        <taxon>Chaetoceros</taxon>
    </lineage>
</organism>
<evidence type="ECO:0000313" key="3">
    <source>
        <dbReference type="Proteomes" id="UP001054902"/>
    </source>
</evidence>
<name>A0AAD3H8R0_9STRA</name>